<name>A0ABS6MLP9_9GAMM</name>
<sequence length="222" mass="25560">MTGKRTRSANALLFGYDLVEHAESLDVDPALLQPLFTLCKQEGFIDARWYKEQRDYLEMWHPKAIDLVMKYRDFDAIPDSEFGTLAPNQSFDLVNAFTRHDRRFLIYDGWTSLMKKADIINTLTKSLTALRLPVSAIHCAEVPNTSYDLQLKIELSEQSYQTRFVPRANSWPPKVWMLIKKIMFEQTKLVALHMPGKSMIFMSDSLGLALVQAGLAVRREKV</sequence>
<dbReference type="EMBL" id="JAHRID010000005">
    <property type="protein sequence ID" value="MBV2129742.1"/>
    <property type="molecule type" value="Genomic_DNA"/>
</dbReference>
<evidence type="ECO:0000313" key="2">
    <source>
        <dbReference type="Proteomes" id="UP000704611"/>
    </source>
</evidence>
<organism evidence="1 2">
    <name type="scientific">Arsukibacterium indicum</name>
    <dbReference type="NCBI Taxonomy" id="2848612"/>
    <lineage>
        <taxon>Bacteria</taxon>
        <taxon>Pseudomonadati</taxon>
        <taxon>Pseudomonadota</taxon>
        <taxon>Gammaproteobacteria</taxon>
        <taxon>Chromatiales</taxon>
        <taxon>Chromatiaceae</taxon>
        <taxon>Arsukibacterium</taxon>
    </lineage>
</organism>
<dbReference type="Proteomes" id="UP000704611">
    <property type="component" value="Unassembled WGS sequence"/>
</dbReference>
<dbReference type="RefSeq" id="WP_217669371.1">
    <property type="nucleotide sequence ID" value="NZ_JAHRID010000005.1"/>
</dbReference>
<reference evidence="1 2" key="1">
    <citation type="submission" date="2021-06" db="EMBL/GenBank/DDBJ databases">
        <title>Rheinheimera indica sp. nov., isolated from deep-sea sediment.</title>
        <authorList>
            <person name="Wang Z."/>
            <person name="Zhang X.-Y."/>
        </authorList>
    </citation>
    <scope>NUCLEOTIDE SEQUENCE [LARGE SCALE GENOMIC DNA]</scope>
    <source>
        <strain evidence="1 2">SM2107</strain>
    </source>
</reference>
<accession>A0ABS6MLP9</accession>
<comment type="caution">
    <text evidence="1">The sequence shown here is derived from an EMBL/GenBank/DDBJ whole genome shotgun (WGS) entry which is preliminary data.</text>
</comment>
<proteinExistence type="predicted"/>
<protein>
    <submittedName>
        <fullName evidence="1">Uncharacterized protein</fullName>
    </submittedName>
</protein>
<gene>
    <name evidence="1" type="ORF">KQY15_11635</name>
</gene>
<keyword evidence="2" id="KW-1185">Reference proteome</keyword>
<evidence type="ECO:0000313" key="1">
    <source>
        <dbReference type="EMBL" id="MBV2129742.1"/>
    </source>
</evidence>